<keyword evidence="1" id="KW-0472">Membrane</keyword>
<feature type="transmembrane region" description="Helical" evidence="1">
    <location>
        <begin position="123"/>
        <end position="149"/>
    </location>
</feature>
<evidence type="ECO:0000256" key="1">
    <source>
        <dbReference type="SAM" id="Phobius"/>
    </source>
</evidence>
<accession>A0ABQ6IPX4</accession>
<sequence>MRARRPWAAAFGRLVRSELGLIAGRRRNQVGLLILAAVPLILGIAVWYTAPPADAGGPPFFSSITQNGMFIAMTALIVQMPLFLPLAAAALSGDAIAGEAGSGTLRYVLTVPVGRIRLLLAKYLAALVGLFIGVLVIAVTGVITGLVLFGSGPVLTLSGFELTYAEGLMRVGAAVLYTTAALAAVLAIGILISTLTEQPIAAMIAVVVVTMSMQILTTLDQLAWLHPYLIAHHWLASIDLFREPVFTEGMVDGLWVFATYVVIALGLAMWRFRTKDITS</sequence>
<proteinExistence type="predicted"/>
<feature type="transmembrane region" description="Helical" evidence="1">
    <location>
        <begin position="254"/>
        <end position="272"/>
    </location>
</feature>
<dbReference type="EMBL" id="BSUO01000001">
    <property type="protein sequence ID" value="GMA38767.1"/>
    <property type="molecule type" value="Genomic_DNA"/>
</dbReference>
<dbReference type="PANTHER" id="PTHR37305">
    <property type="entry name" value="INTEGRAL MEMBRANE PROTEIN-RELATED"/>
    <property type="match status" value="1"/>
</dbReference>
<dbReference type="Proteomes" id="UP001157126">
    <property type="component" value="Unassembled WGS sequence"/>
</dbReference>
<dbReference type="PANTHER" id="PTHR37305:SF1">
    <property type="entry name" value="MEMBRANE PROTEIN"/>
    <property type="match status" value="1"/>
</dbReference>
<reference evidence="3" key="1">
    <citation type="journal article" date="2019" name="Int. J. Syst. Evol. Microbiol.">
        <title>The Global Catalogue of Microorganisms (GCM) 10K type strain sequencing project: providing services to taxonomists for standard genome sequencing and annotation.</title>
        <authorList>
            <consortium name="The Broad Institute Genomics Platform"/>
            <consortium name="The Broad Institute Genome Sequencing Center for Infectious Disease"/>
            <person name="Wu L."/>
            <person name="Ma J."/>
        </authorList>
    </citation>
    <scope>NUCLEOTIDE SEQUENCE [LARGE SCALE GENOMIC DNA]</scope>
    <source>
        <strain evidence="3">NBRC 113072</strain>
    </source>
</reference>
<evidence type="ECO:0000313" key="3">
    <source>
        <dbReference type="Proteomes" id="UP001157126"/>
    </source>
</evidence>
<keyword evidence="1" id="KW-1133">Transmembrane helix</keyword>
<comment type="caution">
    <text evidence="2">The sequence shown here is derived from an EMBL/GenBank/DDBJ whole genome shotgun (WGS) entry which is preliminary data.</text>
</comment>
<feature type="transmembrane region" description="Helical" evidence="1">
    <location>
        <begin position="30"/>
        <end position="50"/>
    </location>
</feature>
<evidence type="ECO:0000313" key="2">
    <source>
        <dbReference type="EMBL" id="GMA38767.1"/>
    </source>
</evidence>
<keyword evidence="1" id="KW-0812">Transmembrane</keyword>
<feature type="transmembrane region" description="Helical" evidence="1">
    <location>
        <begin position="169"/>
        <end position="193"/>
    </location>
</feature>
<feature type="transmembrane region" description="Helical" evidence="1">
    <location>
        <begin position="200"/>
        <end position="219"/>
    </location>
</feature>
<keyword evidence="3" id="KW-1185">Reference proteome</keyword>
<feature type="transmembrane region" description="Helical" evidence="1">
    <location>
        <begin position="70"/>
        <end position="91"/>
    </location>
</feature>
<gene>
    <name evidence="2" type="ORF">GCM10025883_08120</name>
</gene>
<name>A0ABQ6IPX4_9MICO</name>
<dbReference type="Pfam" id="PF12679">
    <property type="entry name" value="ABC2_membrane_2"/>
    <property type="match status" value="1"/>
</dbReference>
<organism evidence="2 3">
    <name type="scientific">Mobilicoccus caccae</name>
    <dbReference type="NCBI Taxonomy" id="1859295"/>
    <lineage>
        <taxon>Bacteria</taxon>
        <taxon>Bacillati</taxon>
        <taxon>Actinomycetota</taxon>
        <taxon>Actinomycetes</taxon>
        <taxon>Micrococcales</taxon>
        <taxon>Dermatophilaceae</taxon>
        <taxon>Mobilicoccus</taxon>
    </lineage>
</organism>
<protein>
    <submittedName>
        <fullName evidence="2">ABC transporter permease</fullName>
    </submittedName>
</protein>